<dbReference type="InterPro" id="IPR005471">
    <property type="entry name" value="Tscrpt_reg_IclR_N"/>
</dbReference>
<keyword evidence="3" id="KW-0804">Transcription</keyword>
<evidence type="ECO:0000259" key="4">
    <source>
        <dbReference type="PROSITE" id="PS51077"/>
    </source>
</evidence>
<dbReference type="GO" id="GO:0003700">
    <property type="term" value="F:DNA-binding transcription factor activity"/>
    <property type="evidence" value="ECO:0007669"/>
    <property type="project" value="TreeGrafter"/>
</dbReference>
<keyword evidence="1" id="KW-0805">Transcription regulation</keyword>
<evidence type="ECO:0000256" key="3">
    <source>
        <dbReference type="ARBA" id="ARBA00023163"/>
    </source>
</evidence>
<feature type="domain" description="IclR-ED" evidence="5">
    <location>
        <begin position="74"/>
        <end position="257"/>
    </location>
</feature>
<name>M1PVH3_9ZZZZ</name>
<evidence type="ECO:0000256" key="2">
    <source>
        <dbReference type="ARBA" id="ARBA00023125"/>
    </source>
</evidence>
<evidence type="ECO:0000256" key="1">
    <source>
        <dbReference type="ARBA" id="ARBA00023015"/>
    </source>
</evidence>
<dbReference type="InterPro" id="IPR036388">
    <property type="entry name" value="WH-like_DNA-bd_sf"/>
</dbReference>
<dbReference type="InterPro" id="IPR036390">
    <property type="entry name" value="WH_DNA-bd_sf"/>
</dbReference>
<dbReference type="InterPro" id="IPR050707">
    <property type="entry name" value="HTH_MetabolicPath_Reg"/>
</dbReference>
<evidence type="ECO:0000313" key="6">
    <source>
        <dbReference type="EMBL" id="AGF93144.1"/>
    </source>
</evidence>
<dbReference type="SUPFAM" id="SSF46785">
    <property type="entry name" value="Winged helix' DNA-binding domain"/>
    <property type="match status" value="1"/>
</dbReference>
<feature type="domain" description="HTH iclR-type" evidence="4">
    <location>
        <begin position="12"/>
        <end position="73"/>
    </location>
</feature>
<dbReference type="GO" id="GO:0003677">
    <property type="term" value="F:DNA binding"/>
    <property type="evidence" value="ECO:0007669"/>
    <property type="project" value="UniProtKB-KW"/>
</dbReference>
<proteinExistence type="predicted"/>
<dbReference type="SUPFAM" id="SSF55781">
    <property type="entry name" value="GAF domain-like"/>
    <property type="match status" value="1"/>
</dbReference>
<dbReference type="InterPro" id="IPR029016">
    <property type="entry name" value="GAF-like_dom_sf"/>
</dbReference>
<dbReference type="Gene3D" id="3.30.450.40">
    <property type="match status" value="1"/>
</dbReference>
<accession>M1PVH3</accession>
<dbReference type="PANTHER" id="PTHR30136">
    <property type="entry name" value="HELIX-TURN-HELIX TRANSCRIPTIONAL REGULATOR, ICLR FAMILY"/>
    <property type="match status" value="1"/>
</dbReference>
<evidence type="ECO:0000259" key="5">
    <source>
        <dbReference type="PROSITE" id="PS51078"/>
    </source>
</evidence>
<dbReference type="SMART" id="SM00346">
    <property type="entry name" value="HTH_ICLR"/>
    <property type="match status" value="1"/>
</dbReference>
<dbReference type="EMBL" id="JX684083">
    <property type="protein sequence ID" value="AGF93144.1"/>
    <property type="molecule type" value="Genomic_DNA"/>
</dbReference>
<keyword evidence="2" id="KW-0238">DNA-binding</keyword>
<dbReference type="PROSITE" id="PS51077">
    <property type="entry name" value="HTH_ICLR"/>
    <property type="match status" value="1"/>
</dbReference>
<dbReference type="AlphaFoldDB" id="M1PVH3"/>
<dbReference type="Pfam" id="PF01614">
    <property type="entry name" value="IclR_C"/>
    <property type="match status" value="1"/>
</dbReference>
<dbReference type="Pfam" id="PF09339">
    <property type="entry name" value="HTH_IclR"/>
    <property type="match status" value="1"/>
</dbReference>
<dbReference type="InterPro" id="IPR014757">
    <property type="entry name" value="Tscrpt_reg_IclR_C"/>
</dbReference>
<dbReference type="PROSITE" id="PS51078">
    <property type="entry name" value="ICLR_ED"/>
    <property type="match status" value="1"/>
</dbReference>
<protein>
    <submittedName>
        <fullName evidence="6">Transcriptional regulator, IclR family</fullName>
    </submittedName>
</protein>
<gene>
    <name evidence="6" type="ORF">FLSS-18_0009</name>
</gene>
<reference evidence="6" key="1">
    <citation type="journal article" date="2013" name="Syst. Appl. Microbiol.">
        <title>New insights into the archaeal diversity of a hypersaline microbial mat obtained by a metagenomic approach.</title>
        <authorList>
            <person name="Lopez-Lopez A."/>
            <person name="Richter M."/>
            <person name="Pena A."/>
            <person name="Tamames J."/>
            <person name="Rossello-Mora R."/>
        </authorList>
    </citation>
    <scope>NUCLEOTIDE SEQUENCE</scope>
</reference>
<organism evidence="6">
    <name type="scientific">uncultured organism</name>
    <dbReference type="NCBI Taxonomy" id="155900"/>
    <lineage>
        <taxon>unclassified sequences</taxon>
        <taxon>environmental samples</taxon>
    </lineage>
</organism>
<dbReference type="GO" id="GO:0045892">
    <property type="term" value="P:negative regulation of DNA-templated transcription"/>
    <property type="evidence" value="ECO:0007669"/>
    <property type="project" value="TreeGrafter"/>
</dbReference>
<sequence length="267" mass="30369">MPESASTEQYLNKSLDKALLVLDLFDHDQEALTVTEVARRMNTQPGTIYPTLCTLVKHNYLDKGSSKKYRLGLRFLEKSSYLLSRMDLLEAAKPVLKELAERLECNSHIAILYDQEVMYLHREEGYPSVTLTGIIGRKAPAHCTALGKVLLSGLEESDLDCYLETRELTRKTQNTITNPEQLREELALVCEQGYAIDDEEFTEGNFCIACPVRNFEGDIVASESISMQKSRRTRCDREYLVENVCDASRKTSEKIGFHGKDRISRKT</sequence>
<dbReference type="PANTHER" id="PTHR30136:SF35">
    <property type="entry name" value="HTH-TYPE TRANSCRIPTIONAL REGULATOR RV1719"/>
    <property type="match status" value="1"/>
</dbReference>
<dbReference type="Gene3D" id="1.10.10.10">
    <property type="entry name" value="Winged helix-like DNA-binding domain superfamily/Winged helix DNA-binding domain"/>
    <property type="match status" value="1"/>
</dbReference>